<comment type="similarity">
    <text evidence="1">Belongs to the mannose-6-phosphate isomerase type 2 family.</text>
</comment>
<evidence type="ECO:0000256" key="4">
    <source>
        <dbReference type="ARBA" id="ARBA00022695"/>
    </source>
</evidence>
<evidence type="ECO:0000313" key="11">
    <source>
        <dbReference type="EMBL" id="VAX07705.1"/>
    </source>
</evidence>
<dbReference type="GO" id="GO:0009298">
    <property type="term" value="P:GDP-mannose biosynthetic process"/>
    <property type="evidence" value="ECO:0007669"/>
    <property type="project" value="TreeGrafter"/>
</dbReference>
<gene>
    <name evidence="11" type="ORF">MNBD_GAMMA26-819</name>
</gene>
<dbReference type="GO" id="GO:0005525">
    <property type="term" value="F:GTP binding"/>
    <property type="evidence" value="ECO:0007669"/>
    <property type="project" value="UniProtKB-KW"/>
</dbReference>
<proteinExistence type="inferred from homology"/>
<evidence type="ECO:0000256" key="1">
    <source>
        <dbReference type="ARBA" id="ARBA00006115"/>
    </source>
</evidence>
<reference evidence="11" key="1">
    <citation type="submission" date="2018-06" db="EMBL/GenBank/DDBJ databases">
        <authorList>
            <person name="Zhirakovskaya E."/>
        </authorList>
    </citation>
    <scope>NUCLEOTIDE SEQUENCE</scope>
</reference>
<dbReference type="FunFam" id="2.60.120.10:FF:000032">
    <property type="entry name" value="Mannose-1-phosphate guanylyltransferase/mannose-6-phosphate isomerase"/>
    <property type="match status" value="1"/>
</dbReference>
<comment type="catalytic activity">
    <reaction evidence="7">
        <text>alpha-D-mannose 1-phosphate + GTP + H(+) = GDP-alpha-D-mannose + diphosphate</text>
        <dbReference type="Rhea" id="RHEA:15229"/>
        <dbReference type="ChEBI" id="CHEBI:15378"/>
        <dbReference type="ChEBI" id="CHEBI:33019"/>
        <dbReference type="ChEBI" id="CHEBI:37565"/>
        <dbReference type="ChEBI" id="CHEBI:57527"/>
        <dbReference type="ChEBI" id="CHEBI:58409"/>
        <dbReference type="EC" id="2.7.7.13"/>
    </reaction>
</comment>
<dbReference type="InterPro" id="IPR006375">
    <property type="entry name" value="Man1P_GuaTrfase/Man6P_Isoase"/>
</dbReference>
<dbReference type="CDD" id="cd02213">
    <property type="entry name" value="cupin_PMI_typeII_C"/>
    <property type="match status" value="1"/>
</dbReference>
<dbReference type="InterPro" id="IPR049577">
    <property type="entry name" value="GMPP_N"/>
</dbReference>
<keyword evidence="4 11" id="KW-0548">Nucleotidyltransferase</keyword>
<dbReference type="GO" id="GO:0004475">
    <property type="term" value="F:mannose-1-phosphate guanylyltransferase (GTP) activity"/>
    <property type="evidence" value="ECO:0007669"/>
    <property type="project" value="UniProtKB-EC"/>
</dbReference>
<dbReference type="InterPro" id="IPR011051">
    <property type="entry name" value="RmlC_Cupin_sf"/>
</dbReference>
<evidence type="ECO:0000259" key="10">
    <source>
        <dbReference type="Pfam" id="PF22640"/>
    </source>
</evidence>
<dbReference type="EC" id="2.7.7.13" evidence="2"/>
<dbReference type="Pfam" id="PF01050">
    <property type="entry name" value="MannoseP_isomer"/>
    <property type="match status" value="1"/>
</dbReference>
<feature type="domain" description="Nucleotidyl transferase" evidence="8">
    <location>
        <begin position="5"/>
        <end position="303"/>
    </location>
</feature>
<dbReference type="InterPro" id="IPR029044">
    <property type="entry name" value="Nucleotide-diphossugar_trans"/>
</dbReference>
<dbReference type="EMBL" id="UOFX01000029">
    <property type="protein sequence ID" value="VAX07705.1"/>
    <property type="molecule type" value="Genomic_DNA"/>
</dbReference>
<sequence>MLLQPVILSGGSGTRLWPLSREAYPKQFLSLASECSLFQSTLLRIEGVEREHPDLNIEVADSLVVCNETHRFLVAEQFRLLDSKPASILLEPTGRNTAPALTIAAMKAVHDGADPVLLVMPSDHLITEEHEFRGVVARGLSLAAKGVVVTFGIVPTAPETGYGYIHKGKPHAGDIDAFALQAFVEKPDQSSAQGYLDSGDYLWNSGIFVMRASVWLKLVHLYQPAIADACQKSIDGAEQDGDFCRVEANSFQDCHADSIDYAVMEKLSGDTNRSGVQAVVLPLSAGWSDIGAWSALWKVKEADKAGNVIEGDVCAHNSSGNLLIAQHRLLAVVGVDNLVVVETPDAVLVADKAQAQDVKLIAEQLKQEQRSECRFHRRVHRPWGNYEPIDEGDRYQVKRLTVKPGAILSLQMHHHRAEHWVVVKGTAKVTRDDEVMMLSENESVYIPLGATHRLENPGTIPLEVIEVQSGSYLGEDDIVRFEDDYNRTTSD</sequence>
<dbReference type="PANTHER" id="PTHR46390">
    <property type="entry name" value="MANNOSE-1-PHOSPHATE GUANYLYLTRANSFERASE"/>
    <property type="match status" value="1"/>
</dbReference>
<dbReference type="CDD" id="cd02509">
    <property type="entry name" value="GDP-M1P_Guanylyltransferase"/>
    <property type="match status" value="1"/>
</dbReference>
<organism evidence="11">
    <name type="scientific">hydrothermal vent metagenome</name>
    <dbReference type="NCBI Taxonomy" id="652676"/>
    <lineage>
        <taxon>unclassified sequences</taxon>
        <taxon>metagenomes</taxon>
        <taxon>ecological metagenomes</taxon>
    </lineage>
</organism>
<evidence type="ECO:0000259" key="9">
    <source>
        <dbReference type="Pfam" id="PF01050"/>
    </source>
</evidence>
<dbReference type="InterPro" id="IPR054566">
    <property type="entry name" value="ManC/GMP-like_b-helix"/>
</dbReference>
<keyword evidence="3 11" id="KW-0808">Transferase</keyword>
<evidence type="ECO:0000259" key="8">
    <source>
        <dbReference type="Pfam" id="PF00483"/>
    </source>
</evidence>
<dbReference type="Pfam" id="PF22640">
    <property type="entry name" value="ManC_GMP_beta-helix"/>
    <property type="match status" value="1"/>
</dbReference>
<evidence type="ECO:0000256" key="7">
    <source>
        <dbReference type="ARBA" id="ARBA00047343"/>
    </source>
</evidence>
<dbReference type="InterPro" id="IPR014710">
    <property type="entry name" value="RmlC-like_jellyroll"/>
</dbReference>
<protein>
    <recommendedName>
        <fullName evidence="2">mannose-1-phosphate guanylyltransferase</fullName>
        <ecNumber evidence="2">2.7.7.13</ecNumber>
    </recommendedName>
</protein>
<dbReference type="SUPFAM" id="SSF51182">
    <property type="entry name" value="RmlC-like cupins"/>
    <property type="match status" value="1"/>
</dbReference>
<dbReference type="SUPFAM" id="SSF53448">
    <property type="entry name" value="Nucleotide-diphospho-sugar transferases"/>
    <property type="match status" value="1"/>
</dbReference>
<dbReference type="GO" id="GO:0000271">
    <property type="term" value="P:polysaccharide biosynthetic process"/>
    <property type="evidence" value="ECO:0007669"/>
    <property type="project" value="InterPro"/>
</dbReference>
<evidence type="ECO:0000256" key="2">
    <source>
        <dbReference type="ARBA" id="ARBA00012387"/>
    </source>
</evidence>
<dbReference type="InterPro" id="IPR051161">
    <property type="entry name" value="Mannose-6P_isomerase_type2"/>
</dbReference>
<feature type="domain" description="Mannose-6-phosphate isomerase type II C-terminal" evidence="9">
    <location>
        <begin position="369"/>
        <end position="483"/>
    </location>
</feature>
<name>A0A3B1BN46_9ZZZZ</name>
<dbReference type="InterPro" id="IPR005835">
    <property type="entry name" value="NTP_transferase_dom"/>
</dbReference>
<evidence type="ECO:0000256" key="3">
    <source>
        <dbReference type="ARBA" id="ARBA00022679"/>
    </source>
</evidence>
<feature type="domain" description="MannoseP isomerase/GMP-like beta-helix" evidence="10">
    <location>
        <begin position="317"/>
        <end position="365"/>
    </location>
</feature>
<dbReference type="NCBIfam" id="TIGR01479">
    <property type="entry name" value="GMP_PMI"/>
    <property type="match status" value="1"/>
</dbReference>
<dbReference type="Gene3D" id="3.90.550.10">
    <property type="entry name" value="Spore Coat Polysaccharide Biosynthesis Protein SpsA, Chain A"/>
    <property type="match status" value="1"/>
</dbReference>
<dbReference type="GO" id="GO:0016853">
    <property type="term" value="F:isomerase activity"/>
    <property type="evidence" value="ECO:0007669"/>
    <property type="project" value="UniProtKB-KW"/>
</dbReference>
<dbReference type="Gene3D" id="2.60.120.10">
    <property type="entry name" value="Jelly Rolls"/>
    <property type="match status" value="1"/>
</dbReference>
<dbReference type="FunFam" id="3.90.550.10:FF:000046">
    <property type="entry name" value="Mannose-1-phosphate guanylyltransferase (GDP)"/>
    <property type="match status" value="1"/>
</dbReference>
<evidence type="ECO:0000256" key="6">
    <source>
        <dbReference type="ARBA" id="ARBA00023134"/>
    </source>
</evidence>
<keyword evidence="11" id="KW-0413">Isomerase</keyword>
<dbReference type="Pfam" id="PF00483">
    <property type="entry name" value="NTP_transferase"/>
    <property type="match status" value="1"/>
</dbReference>
<dbReference type="InterPro" id="IPR001538">
    <property type="entry name" value="Man6P_isomerase-2_C"/>
</dbReference>
<dbReference type="PANTHER" id="PTHR46390:SF1">
    <property type="entry name" value="MANNOSE-1-PHOSPHATE GUANYLYLTRANSFERASE"/>
    <property type="match status" value="1"/>
</dbReference>
<dbReference type="AlphaFoldDB" id="A0A3B1BN46"/>
<accession>A0A3B1BN46</accession>
<evidence type="ECO:0000256" key="5">
    <source>
        <dbReference type="ARBA" id="ARBA00022741"/>
    </source>
</evidence>
<keyword evidence="5" id="KW-0547">Nucleotide-binding</keyword>
<keyword evidence="6" id="KW-0342">GTP-binding</keyword>